<dbReference type="PANTHER" id="PTHR48070">
    <property type="entry name" value="ESTERASE OVCA2"/>
    <property type="match status" value="1"/>
</dbReference>
<evidence type="ECO:0000313" key="3">
    <source>
        <dbReference type="EMBL" id="EJK57210.1"/>
    </source>
</evidence>
<dbReference type="GO" id="GO:0016787">
    <property type="term" value="F:hydrolase activity"/>
    <property type="evidence" value="ECO:0007669"/>
    <property type="project" value="UniProtKB-KW"/>
</dbReference>
<feature type="domain" description="Serine hydrolase" evidence="2">
    <location>
        <begin position="21"/>
        <end position="229"/>
    </location>
</feature>
<dbReference type="OrthoDB" id="414698at2759"/>
<dbReference type="SUPFAM" id="SSF53474">
    <property type="entry name" value="alpha/beta-Hydrolases"/>
    <property type="match status" value="1"/>
</dbReference>
<evidence type="ECO:0000313" key="4">
    <source>
        <dbReference type="Proteomes" id="UP000266841"/>
    </source>
</evidence>
<dbReference type="InterPro" id="IPR050593">
    <property type="entry name" value="LovG"/>
</dbReference>
<dbReference type="EMBL" id="AGNL01029073">
    <property type="protein sequence ID" value="EJK57210.1"/>
    <property type="molecule type" value="Genomic_DNA"/>
</dbReference>
<dbReference type="GO" id="GO:0005737">
    <property type="term" value="C:cytoplasm"/>
    <property type="evidence" value="ECO:0007669"/>
    <property type="project" value="TreeGrafter"/>
</dbReference>
<accession>K0RW87</accession>
<dbReference type="Pfam" id="PF03959">
    <property type="entry name" value="FSH1"/>
    <property type="match status" value="1"/>
</dbReference>
<comment type="caution">
    <text evidence="3">The sequence shown here is derived from an EMBL/GenBank/DDBJ whole genome shotgun (WGS) entry which is preliminary data.</text>
</comment>
<keyword evidence="4" id="KW-1185">Reference proteome</keyword>
<name>K0RW87_THAOC</name>
<sequence length="598" mass="65991">MTTITRRMGAAENNSGDECRNLRILCLHGKGGNGEQFAASSLAPLRKIVERRLRGMDATVEWHHLTGPFRLNEEDAAAGHAWWTLRPGERSFNAKEYIGFDQSERVVMNELFLDSDVRATKRYDVVLGHSQGAILTSALLTLHKELRQRDCRFILNGVALPNPHKDSLESLKEARTDSSGPEVLFVMGKADKINPIESARAVHDAFQVANFDTQVVTHEGGHSVPFGKDDDSLRALEEIADWIQSSSKQLMAAHGCLWQLMAMSLRLATTLSILPSLAMDGLVLRRLDFVGRDGRPTNRPVFAAYLSAMQRANKGSEGMGPNAAQCFSLGRNLEKERPQLLACLMLLFWEDKRANYLPPAWRCPSAAYTYNKSLVMAATLWVSPCGDDLALAVPWARSAAGSYAALPRGGSATLHRLGDLPRSGNCLNKKTRLKVAGNVEITHQEKNISMFSRALLSTRSNLPAAASTAAARCVARRQLSMTATQSIAKLKECFEEYRAKNYSLELPRRFQKDVVKAAAAVNSYSTSNSQAVSVDGIEFVLHNIGMGSRISRSELECLVSEVGVCPVDGRKEDCFIPPDQMLDLISENWKHHHSEVSD</sequence>
<dbReference type="PANTHER" id="PTHR48070:SF6">
    <property type="entry name" value="ESTERASE OVCA2"/>
    <property type="match status" value="1"/>
</dbReference>
<proteinExistence type="predicted"/>
<dbReference type="eggNOG" id="ENOG502SYSY">
    <property type="taxonomic scope" value="Eukaryota"/>
</dbReference>
<organism evidence="3 4">
    <name type="scientific">Thalassiosira oceanica</name>
    <name type="common">Marine diatom</name>
    <dbReference type="NCBI Taxonomy" id="159749"/>
    <lineage>
        <taxon>Eukaryota</taxon>
        <taxon>Sar</taxon>
        <taxon>Stramenopiles</taxon>
        <taxon>Ochrophyta</taxon>
        <taxon>Bacillariophyta</taxon>
        <taxon>Coscinodiscophyceae</taxon>
        <taxon>Thalassiosirophycidae</taxon>
        <taxon>Thalassiosirales</taxon>
        <taxon>Thalassiosiraceae</taxon>
        <taxon>Thalassiosira</taxon>
    </lineage>
</organism>
<dbReference type="InterPro" id="IPR005645">
    <property type="entry name" value="FSH-like_dom"/>
</dbReference>
<dbReference type="Proteomes" id="UP000266841">
    <property type="component" value="Unassembled WGS sequence"/>
</dbReference>
<reference evidence="3 4" key="1">
    <citation type="journal article" date="2012" name="Genome Biol.">
        <title>Genome and low-iron response of an oceanic diatom adapted to chronic iron limitation.</title>
        <authorList>
            <person name="Lommer M."/>
            <person name="Specht M."/>
            <person name="Roy A.S."/>
            <person name="Kraemer L."/>
            <person name="Andreson R."/>
            <person name="Gutowska M.A."/>
            <person name="Wolf J."/>
            <person name="Bergner S.V."/>
            <person name="Schilhabel M.B."/>
            <person name="Klostermeier U.C."/>
            <person name="Beiko R.G."/>
            <person name="Rosenstiel P."/>
            <person name="Hippler M."/>
            <person name="Laroche J."/>
        </authorList>
    </citation>
    <scope>NUCLEOTIDE SEQUENCE [LARGE SCALE GENOMIC DNA]</scope>
    <source>
        <strain evidence="3 4">CCMP1005</strain>
    </source>
</reference>
<evidence type="ECO:0000256" key="1">
    <source>
        <dbReference type="ARBA" id="ARBA00022801"/>
    </source>
</evidence>
<protein>
    <recommendedName>
        <fullName evidence="2">Serine hydrolase domain-containing protein</fullName>
    </recommendedName>
</protein>
<keyword evidence="1" id="KW-0378">Hydrolase</keyword>
<gene>
    <name evidence="3" type="ORF">THAOC_22774</name>
</gene>
<dbReference type="AlphaFoldDB" id="K0RW87"/>
<evidence type="ECO:0000259" key="2">
    <source>
        <dbReference type="Pfam" id="PF03959"/>
    </source>
</evidence>
<dbReference type="InterPro" id="IPR029058">
    <property type="entry name" value="AB_hydrolase_fold"/>
</dbReference>
<dbReference type="GO" id="GO:0005634">
    <property type="term" value="C:nucleus"/>
    <property type="evidence" value="ECO:0007669"/>
    <property type="project" value="TreeGrafter"/>
</dbReference>
<dbReference type="Gene3D" id="3.40.50.1820">
    <property type="entry name" value="alpha/beta hydrolase"/>
    <property type="match status" value="1"/>
</dbReference>